<gene>
    <name evidence="3" type="ORF">FC36_GL001204</name>
</gene>
<dbReference type="OrthoDB" id="9815677at2"/>
<dbReference type="EMBL" id="AZFH01000159">
    <property type="protein sequence ID" value="KRL77880.1"/>
    <property type="molecule type" value="Genomic_DNA"/>
</dbReference>
<evidence type="ECO:0000256" key="1">
    <source>
        <dbReference type="ARBA" id="ARBA00007768"/>
    </source>
</evidence>
<dbReference type="RefSeq" id="WP_056986848.1">
    <property type="nucleotide sequence ID" value="NZ_AZFH01000159.1"/>
</dbReference>
<dbReference type="GO" id="GO:0005507">
    <property type="term" value="F:copper ion binding"/>
    <property type="evidence" value="ECO:0007669"/>
    <property type="project" value="TreeGrafter"/>
</dbReference>
<evidence type="ECO:0000256" key="2">
    <source>
        <dbReference type="ARBA" id="ARBA00019014"/>
    </source>
</evidence>
<dbReference type="InterPro" id="IPR005627">
    <property type="entry name" value="CutC-like"/>
</dbReference>
<dbReference type="PATRIC" id="fig|1423740.3.peg.1297"/>
<dbReference type="InterPro" id="IPR036822">
    <property type="entry name" value="CutC-like_dom_sf"/>
</dbReference>
<evidence type="ECO:0000313" key="4">
    <source>
        <dbReference type="Proteomes" id="UP000051048"/>
    </source>
</evidence>
<comment type="caution">
    <text evidence="3">The sequence shown here is derived from an EMBL/GenBank/DDBJ whole genome shotgun (WGS) entry which is preliminary data.</text>
</comment>
<dbReference type="PANTHER" id="PTHR12598:SF0">
    <property type="entry name" value="COPPER HOMEOSTASIS PROTEIN CUTC HOMOLOG"/>
    <property type="match status" value="1"/>
</dbReference>
<dbReference type="SUPFAM" id="SSF110395">
    <property type="entry name" value="CutC-like"/>
    <property type="match status" value="1"/>
</dbReference>
<protein>
    <recommendedName>
        <fullName evidence="2">Copper homeostasis protein cutC homolog</fullName>
    </recommendedName>
</protein>
<dbReference type="PANTHER" id="PTHR12598">
    <property type="entry name" value="COPPER HOMEOSTASIS PROTEIN CUTC"/>
    <property type="match status" value="1"/>
</dbReference>
<dbReference type="Proteomes" id="UP000051048">
    <property type="component" value="Unassembled WGS sequence"/>
</dbReference>
<dbReference type="Pfam" id="PF03932">
    <property type="entry name" value="CutC"/>
    <property type="match status" value="1"/>
</dbReference>
<reference evidence="3 4" key="1">
    <citation type="journal article" date="2015" name="Genome Announc.">
        <title>Expanding the biotechnology potential of lactobacilli through comparative genomics of 213 strains and associated genera.</title>
        <authorList>
            <person name="Sun Z."/>
            <person name="Harris H.M."/>
            <person name="McCann A."/>
            <person name="Guo C."/>
            <person name="Argimon S."/>
            <person name="Zhang W."/>
            <person name="Yang X."/>
            <person name="Jeffery I.B."/>
            <person name="Cooney J.C."/>
            <person name="Kagawa T.F."/>
            <person name="Liu W."/>
            <person name="Song Y."/>
            <person name="Salvetti E."/>
            <person name="Wrobel A."/>
            <person name="Rasinkangas P."/>
            <person name="Parkhill J."/>
            <person name="Rea M.C."/>
            <person name="O'Sullivan O."/>
            <person name="Ritari J."/>
            <person name="Douillard F.P."/>
            <person name="Paul Ross R."/>
            <person name="Yang R."/>
            <person name="Briner A.E."/>
            <person name="Felis G.E."/>
            <person name="de Vos W.M."/>
            <person name="Barrangou R."/>
            <person name="Klaenhammer T.R."/>
            <person name="Caufield P.W."/>
            <person name="Cui Y."/>
            <person name="Zhang H."/>
            <person name="O'Toole P.W."/>
        </authorList>
    </citation>
    <scope>NUCLEOTIDE SEQUENCE [LARGE SCALE GENOMIC DNA]</scope>
    <source>
        <strain evidence="3 4">DSM 15833</strain>
    </source>
</reference>
<name>A0A0R1TH14_9LACO</name>
<proteinExistence type="inferred from homology"/>
<comment type="similarity">
    <text evidence="1">Belongs to the CutC family.</text>
</comment>
<evidence type="ECO:0000313" key="3">
    <source>
        <dbReference type="EMBL" id="KRL77880.1"/>
    </source>
</evidence>
<sequence length="187" mass="19955">MFSEIYVTDFHTLVQAIQAGAKKILLGAGNLDQAVTVSKGFIAEASKYAHEHQASVTLIIKAKAQGYVYSDIEAKMMEADIFEAQALGVDAVAIGALTDAGRLDLDLMEQLSASAGGMQVVANFAVDEIQADAQTEAFTWLADHDFDKVMTTNAGALATSDLFYLEVSEQRLTEALSGKTAVITTKI</sequence>
<organism evidence="3 4">
    <name type="scientific">Ligilactobacillus equi DSM 15833 = JCM 10991</name>
    <dbReference type="NCBI Taxonomy" id="1423740"/>
    <lineage>
        <taxon>Bacteria</taxon>
        <taxon>Bacillati</taxon>
        <taxon>Bacillota</taxon>
        <taxon>Bacilli</taxon>
        <taxon>Lactobacillales</taxon>
        <taxon>Lactobacillaceae</taxon>
        <taxon>Ligilactobacillus</taxon>
    </lineage>
</organism>
<dbReference type="Gene3D" id="3.20.20.380">
    <property type="entry name" value="Copper homeostasis (CutC) domain"/>
    <property type="match status" value="1"/>
</dbReference>
<dbReference type="AlphaFoldDB" id="A0A0R1TH14"/>
<dbReference type="STRING" id="1423740.FC36_GL001204"/>
<accession>A0A0R1TH14</accession>